<proteinExistence type="predicted"/>
<organism evidence="2">
    <name type="scientific">Borely moumouvirus</name>
    <dbReference type="NCBI Taxonomy" id="2712067"/>
    <lineage>
        <taxon>Viruses</taxon>
        <taxon>Varidnaviria</taxon>
        <taxon>Bamfordvirae</taxon>
        <taxon>Nucleocytoviricota</taxon>
        <taxon>Megaviricetes</taxon>
        <taxon>Imitervirales</taxon>
        <taxon>Mimiviridae</taxon>
        <taxon>Megamimivirinae</taxon>
        <taxon>Moumouvirus</taxon>
    </lineage>
</organism>
<feature type="region of interest" description="Disordered" evidence="1">
    <location>
        <begin position="1"/>
        <end position="28"/>
    </location>
</feature>
<dbReference type="EMBL" id="MN175499">
    <property type="protein sequence ID" value="QID06246.1"/>
    <property type="molecule type" value="Genomic_DNA"/>
</dbReference>
<evidence type="ECO:0008006" key="3">
    <source>
        <dbReference type="Google" id="ProtNLM"/>
    </source>
</evidence>
<dbReference type="Gene3D" id="3.30.70.330">
    <property type="match status" value="1"/>
</dbReference>
<dbReference type="SUPFAM" id="SSF54928">
    <property type="entry name" value="RNA-binding domain, RBD"/>
    <property type="match status" value="1"/>
</dbReference>
<evidence type="ECO:0000313" key="2">
    <source>
        <dbReference type="EMBL" id="QID06246.1"/>
    </source>
</evidence>
<evidence type="ECO:0000256" key="1">
    <source>
        <dbReference type="SAM" id="MobiDB-lite"/>
    </source>
</evidence>
<sequence length="246" mass="29312">MSNQTTDSTNVIENQNSESITPEQSDSIKTVEKPSYEVVFFARYNKDKRPSSEDITNFFNKYGVVHHVKCPESRNCAFIFMTSLNTTAEHRRTRTTISQIIHDMTPENQFHITVADGRRPRQYHNNNNQFNKNYSLNNFRNNNFRNNFRNNNFRNNDSRNNDSRFFNNSNPFNRNTFTVNRFNNNKSFTRPFNNTHQPRFRQDNMPFNCEITGRLMSYNRGFINHPIECRCYPGFQCSFCRNNKNQ</sequence>
<dbReference type="InterPro" id="IPR012677">
    <property type="entry name" value="Nucleotide-bd_a/b_plait_sf"/>
</dbReference>
<protein>
    <recommendedName>
        <fullName evidence="3">RRM domain-containing protein</fullName>
    </recommendedName>
</protein>
<name>A0A6G6ACX5_9VIRU</name>
<reference evidence="2" key="1">
    <citation type="submission" date="2019-07" db="EMBL/GenBank/DDBJ databases">
        <title>The discovery of a new lineage B mimivirus raises questions about particles surface fibrils.</title>
        <authorList>
            <person name="Silva L.K.S."/>
            <person name="Rodrigues R.A.L."/>
            <person name="Andrade A.C.S.P."/>
            <person name="Hikida H."/>
            <person name="Andreani J."/>
            <person name="Levasseur A."/>
            <person name="La Scola B."/>
            <person name="Abrahao J.S."/>
        </authorList>
    </citation>
    <scope>NUCLEOTIDE SEQUENCE</scope>
    <source>
        <strain evidence="2">B60</strain>
    </source>
</reference>
<dbReference type="GO" id="GO:0003676">
    <property type="term" value="F:nucleic acid binding"/>
    <property type="evidence" value="ECO:0007669"/>
    <property type="project" value="InterPro"/>
</dbReference>
<dbReference type="InterPro" id="IPR035979">
    <property type="entry name" value="RBD_domain_sf"/>
</dbReference>
<accession>A0A6G6ACX5</accession>